<evidence type="ECO:0000256" key="5">
    <source>
        <dbReference type="ARBA" id="ARBA00022759"/>
    </source>
</evidence>
<evidence type="ECO:0000259" key="8">
    <source>
        <dbReference type="Pfam" id="PF05840"/>
    </source>
</evidence>
<evidence type="ECO:0000313" key="9">
    <source>
        <dbReference type="EMBL" id="NIC03983.1"/>
    </source>
</evidence>
<accession>A0ABX0PP62</accession>
<dbReference type="Pfam" id="PF05840">
    <property type="entry name" value="Phage_GPA"/>
    <property type="match status" value="1"/>
</dbReference>
<reference evidence="9 10" key="1">
    <citation type="submission" date="2020-03" db="EMBL/GenBank/DDBJ databases">
        <title>Identification of Halomonas strains.</title>
        <authorList>
            <person name="Xiao Z."/>
            <person name="Dong F."/>
            <person name="Wang Z."/>
            <person name="Zhao J.-Y."/>
        </authorList>
    </citation>
    <scope>NUCLEOTIDE SEQUENCE [LARGE SCALE GENOMIC DNA]</scope>
    <source>
        <strain evidence="9 10">DX6</strain>
    </source>
</reference>
<gene>
    <name evidence="9" type="ORF">HBJ55_00875</name>
</gene>
<keyword evidence="6" id="KW-0378">Hydrolase</keyword>
<keyword evidence="5 9" id="KW-0255">Endonuclease</keyword>
<dbReference type="Proteomes" id="UP001318321">
    <property type="component" value="Unassembled WGS sequence"/>
</dbReference>
<evidence type="ECO:0000256" key="3">
    <source>
        <dbReference type="ARBA" id="ARBA00022705"/>
    </source>
</evidence>
<evidence type="ECO:0000256" key="7">
    <source>
        <dbReference type="SAM" id="MobiDB-lite"/>
    </source>
</evidence>
<evidence type="ECO:0000313" key="10">
    <source>
        <dbReference type="Proteomes" id="UP001318321"/>
    </source>
</evidence>
<dbReference type="RefSeq" id="WP_167110086.1">
    <property type="nucleotide sequence ID" value="NZ_JAAQTO010000002.1"/>
</dbReference>
<comment type="caution">
    <text evidence="9">The sequence shown here is derived from an EMBL/GenBank/DDBJ whole genome shotgun (WGS) entry which is preliminary data.</text>
</comment>
<feature type="region of interest" description="Disordered" evidence="7">
    <location>
        <begin position="203"/>
        <end position="222"/>
    </location>
</feature>
<organism evidence="9 10">
    <name type="scientific">Billgrantia bachuensis</name>
    <dbReference type="NCBI Taxonomy" id="2717286"/>
    <lineage>
        <taxon>Bacteria</taxon>
        <taxon>Pseudomonadati</taxon>
        <taxon>Pseudomonadota</taxon>
        <taxon>Gammaproteobacteria</taxon>
        <taxon>Oceanospirillales</taxon>
        <taxon>Halomonadaceae</taxon>
        <taxon>Billgrantia</taxon>
    </lineage>
</organism>
<comment type="function">
    <text evidence="1">Possible endonuclease which induces a single-strand cut and initiates DNA replication.</text>
</comment>
<feature type="domain" description="Replication gene A protein-like" evidence="8">
    <location>
        <begin position="79"/>
        <end position="329"/>
    </location>
</feature>
<dbReference type="EMBL" id="JAAQTO010000002">
    <property type="protein sequence ID" value="NIC03983.1"/>
    <property type="molecule type" value="Genomic_DNA"/>
</dbReference>
<dbReference type="InterPro" id="IPR008766">
    <property type="entry name" value="Replication_gene_A-like"/>
</dbReference>
<evidence type="ECO:0000256" key="6">
    <source>
        <dbReference type="ARBA" id="ARBA00022801"/>
    </source>
</evidence>
<dbReference type="GO" id="GO:0004519">
    <property type="term" value="F:endonuclease activity"/>
    <property type="evidence" value="ECO:0007669"/>
    <property type="project" value="UniProtKB-KW"/>
</dbReference>
<keyword evidence="4" id="KW-0540">Nuclease</keyword>
<keyword evidence="3" id="KW-0235">DNA replication</keyword>
<evidence type="ECO:0000256" key="2">
    <source>
        <dbReference type="ARBA" id="ARBA00009260"/>
    </source>
</evidence>
<name>A0ABX0PP62_9GAMM</name>
<protein>
    <submittedName>
        <fullName evidence="9">Replication endonuclease</fullName>
    </submittedName>
</protein>
<evidence type="ECO:0000256" key="4">
    <source>
        <dbReference type="ARBA" id="ARBA00022722"/>
    </source>
</evidence>
<sequence length="644" mass="72681">MTSHAVAVERQVLADSLLRCGPWYCTHDDAALVSHAEAQARHVAQEAAAVSDVVLAYQRAVRRVERHQLTPPADYGHRGGLARMGCPLWWRRQLRRLNARRLEQRARILGRVSKRVGIYCSNAGYRARREQQARNLHLLETVTATNQDGQVYTLAELAKLGMANPDNRRAELMLRIADTEAEARRLGHVSMFYTLTCPSRMHPVSTRPNIRPNPKYDGTDPREAQAYLNGVWRRTRAKLAREGIGIYGVRVVEPHHDGTPHWHLLLFMEAADKARATRILRDYACEADAGELRSGTARRARFDSTTIDYSRGTAAGYVAKYVCKNINGRQFCEVDHYGQPMETSAPRIEAWASTWGIRQFQFVGLPSVTVWRELRRLDAEIIADWEALTRPDPEAAAILAEVHRAADAGLWDKFLREMGGPMAGRLGQPIKPWRVVRQGAEPTLLDASTGELTHDQQGRYGEPVAGTWGVTVTSATGEAEYLTRRYRWEIAAKAAPIVVDLEGLRGGAAAAPWTGVNNCTPGHFRRVRESREGVRGRFYGFRFMGHAEAKGKISAWERSMLFEYWAADSFRRMYPAADPGHVAELRAENVEPLHAYQVANVTRRIEREERQRRRELIEQGREAVLDWFLAGEITQQQAAEVLTA</sequence>
<keyword evidence="10" id="KW-1185">Reference proteome</keyword>
<evidence type="ECO:0000256" key="1">
    <source>
        <dbReference type="ARBA" id="ARBA00003293"/>
    </source>
</evidence>
<proteinExistence type="inferred from homology"/>
<comment type="similarity">
    <text evidence="2">Belongs to the phage GPA family.</text>
</comment>